<dbReference type="GeneID" id="20527996"/>
<dbReference type="RefSeq" id="XP_009495417.1">
    <property type="nucleotide sequence ID" value="XM_009497142.1"/>
</dbReference>
<name>A0A058Z6R0_FONAL</name>
<evidence type="ECO:0000313" key="1">
    <source>
        <dbReference type="EMBL" id="KCV69811.1"/>
    </source>
</evidence>
<sequence>MTPEDTFLRALAPAWKAGKRKVLVRVAGLGRPSDLHESGRLAPRQFMLHSLLLDGVLRSWTTEEAFPLPRELTHHCIPGDVSEATVTMQAYPRSTIRCSHQKPLHRVPGRWAALEGNPSLVVELTAWCIGAAGLGLTPGQVHEGLHGYFDREGASLTRMLAQCDFLGPAGPKYIDPGLDRLEVRKLHAETHNQK</sequence>
<dbReference type="EMBL" id="KB932205">
    <property type="protein sequence ID" value="KCV69811.1"/>
    <property type="molecule type" value="Genomic_DNA"/>
</dbReference>
<dbReference type="AlphaFoldDB" id="A0A058Z6R0"/>
<proteinExistence type="predicted"/>
<accession>A0A058Z6R0</accession>
<keyword evidence="2" id="KW-1185">Reference proteome</keyword>
<evidence type="ECO:0000313" key="2">
    <source>
        <dbReference type="Proteomes" id="UP000030693"/>
    </source>
</evidence>
<reference evidence="1" key="1">
    <citation type="submission" date="2013-04" db="EMBL/GenBank/DDBJ databases">
        <title>The Genome Sequence of Fonticula alba ATCC 38817.</title>
        <authorList>
            <consortium name="The Broad Institute Genomics Platform"/>
            <person name="Russ C."/>
            <person name="Cuomo C."/>
            <person name="Burger G."/>
            <person name="Gray M.W."/>
            <person name="Holland P.W.H."/>
            <person name="King N."/>
            <person name="Lang F.B.F."/>
            <person name="Roger A.J."/>
            <person name="Ruiz-Trillo I."/>
            <person name="Brown M."/>
            <person name="Walker B."/>
            <person name="Young S."/>
            <person name="Zeng Q."/>
            <person name="Gargeya S."/>
            <person name="Fitzgerald M."/>
            <person name="Haas B."/>
            <person name="Abouelleil A."/>
            <person name="Allen A.W."/>
            <person name="Alvarado L."/>
            <person name="Arachchi H.M."/>
            <person name="Berlin A.M."/>
            <person name="Chapman S.B."/>
            <person name="Gainer-Dewar J."/>
            <person name="Goldberg J."/>
            <person name="Griggs A."/>
            <person name="Gujja S."/>
            <person name="Hansen M."/>
            <person name="Howarth C."/>
            <person name="Imamovic A."/>
            <person name="Ireland A."/>
            <person name="Larimer J."/>
            <person name="McCowan C."/>
            <person name="Murphy C."/>
            <person name="Pearson M."/>
            <person name="Poon T.W."/>
            <person name="Priest M."/>
            <person name="Roberts A."/>
            <person name="Saif S."/>
            <person name="Shea T."/>
            <person name="Sisk P."/>
            <person name="Sykes S."/>
            <person name="Wortman J."/>
            <person name="Nusbaum C."/>
            <person name="Birren B."/>
        </authorList>
    </citation>
    <scope>NUCLEOTIDE SEQUENCE [LARGE SCALE GENOMIC DNA]</scope>
    <source>
        <strain evidence="1">ATCC 38817</strain>
    </source>
</reference>
<organism evidence="1">
    <name type="scientific">Fonticula alba</name>
    <name type="common">Slime mold</name>
    <dbReference type="NCBI Taxonomy" id="691883"/>
    <lineage>
        <taxon>Eukaryota</taxon>
        <taxon>Rotosphaerida</taxon>
        <taxon>Fonticulaceae</taxon>
        <taxon>Fonticula</taxon>
    </lineage>
</organism>
<protein>
    <submittedName>
        <fullName evidence="1">Uncharacterized protein</fullName>
    </submittedName>
</protein>
<dbReference type="Proteomes" id="UP000030693">
    <property type="component" value="Unassembled WGS sequence"/>
</dbReference>
<gene>
    <name evidence="1" type="ORF">H696_03271</name>
</gene>